<evidence type="ECO:0000256" key="1">
    <source>
        <dbReference type="SAM" id="Phobius"/>
    </source>
</evidence>
<sequence length="141" mass="16545">MRNKNCKSKIQNNHKQRLKKNLTLGIIFVIMLIIIKIVLIPKLQKLESKYRPTITIEHKIKNENLYIKINIKSQNIKNLGKANIEVYLDNKLIENNMIYIDKINYTLYTNVAYRKEGLLNIVLINQKGDKAYFSKRLDLGG</sequence>
<gene>
    <name evidence="2" type="ORF">A7978_00755</name>
</gene>
<keyword evidence="1" id="KW-0472">Membrane</keyword>
<reference evidence="2 3" key="1">
    <citation type="submission" date="2016-05" db="EMBL/GenBank/DDBJ databases">
        <title>Chromosome and linear plasmid sequence of a 2015 human isolate of tick-borne relapsing fever spirochete, Borrelia turicatae.</title>
        <authorList>
            <person name="Kingry L.C."/>
            <person name="Dhwani B."/>
            <person name="Replogle A."/>
            <person name="Sexton C."/>
            <person name="Rowe L."/>
            <person name="Stermole B.M."/>
            <person name="Christensen A.M."/>
            <person name="Schriefer M.E."/>
        </authorList>
    </citation>
    <scope>NUCLEOTIDE SEQUENCE [LARGE SCALE GENOMIC DNA]</scope>
    <source>
        <strain evidence="2 3">BTE5EL</strain>
    </source>
</reference>
<feature type="transmembrane region" description="Helical" evidence="1">
    <location>
        <begin position="21"/>
        <end position="40"/>
    </location>
</feature>
<evidence type="ECO:0000313" key="3">
    <source>
        <dbReference type="Proteomes" id="UP000264231"/>
    </source>
</evidence>
<evidence type="ECO:0000313" key="2">
    <source>
        <dbReference type="EMBL" id="ANF33656.1"/>
    </source>
</evidence>
<dbReference type="AlphaFoldDB" id="A0A172XAH0"/>
<accession>A0A172XAH0</accession>
<dbReference type="Proteomes" id="UP000264231">
    <property type="component" value="Chromosome"/>
</dbReference>
<organism evidence="2 3">
    <name type="scientific">Borrelia turicatae</name>
    <dbReference type="NCBI Taxonomy" id="142"/>
    <lineage>
        <taxon>Bacteria</taxon>
        <taxon>Pseudomonadati</taxon>
        <taxon>Spirochaetota</taxon>
        <taxon>Spirochaetia</taxon>
        <taxon>Spirochaetales</taxon>
        <taxon>Borreliaceae</taxon>
        <taxon>Borrelia</taxon>
    </lineage>
</organism>
<keyword evidence="1" id="KW-1133">Transmembrane helix</keyword>
<keyword evidence="1" id="KW-0812">Transmembrane</keyword>
<dbReference type="RefSeq" id="WP_119024052.1">
    <property type="nucleotide sequence ID" value="NZ_CP015629.1"/>
</dbReference>
<dbReference type="EMBL" id="CP015629">
    <property type="protein sequence ID" value="ANF33656.1"/>
    <property type="molecule type" value="Genomic_DNA"/>
</dbReference>
<proteinExistence type="predicted"/>
<protein>
    <submittedName>
        <fullName evidence="2">Uncharacterized protein</fullName>
    </submittedName>
</protein>
<name>A0A172XAH0_BORTU</name>